<dbReference type="EMBL" id="AVCK01000012">
    <property type="protein sequence ID" value="KFN47032.1"/>
    <property type="molecule type" value="Genomic_DNA"/>
</dbReference>
<dbReference type="PROSITE" id="PS50893">
    <property type="entry name" value="ABC_TRANSPORTER_2"/>
    <property type="match status" value="2"/>
</dbReference>
<proteinExistence type="predicted"/>
<feature type="domain" description="ABC transporter" evidence="3">
    <location>
        <begin position="22"/>
        <end position="251"/>
    </location>
</feature>
<dbReference type="Gene3D" id="3.40.50.300">
    <property type="entry name" value="P-loop containing nucleotide triphosphate hydrolases"/>
    <property type="match status" value="2"/>
</dbReference>
<dbReference type="InterPro" id="IPR017871">
    <property type="entry name" value="ABC_transporter-like_CS"/>
</dbReference>
<organism evidence="4 5">
    <name type="scientific">Arenimonas metalli CF5-1</name>
    <dbReference type="NCBI Taxonomy" id="1384056"/>
    <lineage>
        <taxon>Bacteria</taxon>
        <taxon>Pseudomonadati</taxon>
        <taxon>Pseudomonadota</taxon>
        <taxon>Gammaproteobacteria</taxon>
        <taxon>Lysobacterales</taxon>
        <taxon>Lysobacteraceae</taxon>
        <taxon>Arenimonas</taxon>
    </lineage>
</organism>
<evidence type="ECO:0000256" key="2">
    <source>
        <dbReference type="ARBA" id="ARBA00022840"/>
    </source>
</evidence>
<dbReference type="InterPro" id="IPR003593">
    <property type="entry name" value="AAA+_ATPase"/>
</dbReference>
<protein>
    <recommendedName>
        <fullName evidence="3">ABC transporter domain-containing protein</fullName>
    </recommendedName>
</protein>
<feature type="domain" description="ABC transporter" evidence="3">
    <location>
        <begin position="329"/>
        <end position="558"/>
    </location>
</feature>
<dbReference type="Proteomes" id="UP000029393">
    <property type="component" value="Unassembled WGS sequence"/>
</dbReference>
<dbReference type="AlphaFoldDB" id="A0A091B6C6"/>
<accession>A0A091B6C6</accession>
<keyword evidence="1" id="KW-0547">Nucleotide-binding</keyword>
<dbReference type="CDD" id="cd03230">
    <property type="entry name" value="ABC_DR_subfamily_A"/>
    <property type="match status" value="2"/>
</dbReference>
<dbReference type="SMART" id="SM00382">
    <property type="entry name" value="AAA"/>
    <property type="match status" value="2"/>
</dbReference>
<name>A0A091B6C6_9GAMM</name>
<dbReference type="PROSITE" id="PS00211">
    <property type="entry name" value="ABC_TRANSPORTER_1"/>
    <property type="match status" value="1"/>
</dbReference>
<dbReference type="eggNOG" id="COG1129">
    <property type="taxonomic scope" value="Bacteria"/>
</dbReference>
<gene>
    <name evidence="4" type="ORF">N787_01660</name>
</gene>
<dbReference type="SUPFAM" id="SSF52540">
    <property type="entry name" value="P-loop containing nucleoside triphosphate hydrolases"/>
    <property type="match status" value="2"/>
</dbReference>
<evidence type="ECO:0000259" key="3">
    <source>
        <dbReference type="PROSITE" id="PS50893"/>
    </source>
</evidence>
<sequence length="576" mass="61029">MGRAGALAHALACAAVTPTARLVAQGLGRRFGPRWAVRDVSLSLAPGETLGVVGADGAGKTTLLQMFAAILDPSEGSCTVLGGDSRRDSKRIAAGLGYMTQGFTLYDRLTIEENLRLAATLRGVSDADYGPRRAQLLAMAGLARFTERLSGKLSGGMRKKLSLCTNLIHAPQLLILDEPGLGVDPLSRRELWTMLAQYRETGVATIVATSYMDEAERCDRVLLLRDGQPLALDTPSGLRTQAAGRVFELRGPDLAQRLPALRALPQVRGLQVLPDRVRFQSRDPAAAPVPGSQPAVPGLEDVFVLHDTAPEPETPAAPPVAAAAPGPGLVTREVSVVFGGFRAVDRVSLSIQPGELLALLGPNGAGKTTLIRGLCGLVPFSEGQAQVAGLSLPDQIAVVRQRIGYMSQRFSLYLDLTAQENLDFFASAYGLRGARAREAIAQATAQLGLTLESGRLVAALSGAERQRLALACAILHQPAVLFLDEPTSGVDPLARYRFWWLIRRLAQGGMSILVTTHYLDEAAYCDRIGLMHQGALIGWGTLDALRAQTGQSADASVETVFVQAIAQATAKTGAAA</sequence>
<keyword evidence="5" id="KW-1185">Reference proteome</keyword>
<dbReference type="InterPro" id="IPR003439">
    <property type="entry name" value="ABC_transporter-like_ATP-bd"/>
</dbReference>
<evidence type="ECO:0000256" key="1">
    <source>
        <dbReference type="ARBA" id="ARBA00022741"/>
    </source>
</evidence>
<dbReference type="GO" id="GO:0005524">
    <property type="term" value="F:ATP binding"/>
    <property type="evidence" value="ECO:0007669"/>
    <property type="project" value="UniProtKB-KW"/>
</dbReference>
<dbReference type="STRING" id="1384056.N787_01660"/>
<dbReference type="PANTHER" id="PTHR43038">
    <property type="entry name" value="ATP-BINDING CASSETTE, SUB-FAMILY H, MEMBER 1"/>
    <property type="match status" value="1"/>
</dbReference>
<dbReference type="PATRIC" id="fig|1384056.3.peg.960"/>
<dbReference type="Pfam" id="PF00005">
    <property type="entry name" value="ABC_tran"/>
    <property type="match status" value="2"/>
</dbReference>
<reference evidence="4 5" key="1">
    <citation type="submission" date="2013-09" db="EMBL/GenBank/DDBJ databases">
        <title>Genome sequencing of Arenimonas metalli.</title>
        <authorList>
            <person name="Chen F."/>
            <person name="Wang G."/>
        </authorList>
    </citation>
    <scope>NUCLEOTIDE SEQUENCE [LARGE SCALE GENOMIC DNA]</scope>
    <source>
        <strain evidence="4 5">CF5-1</strain>
    </source>
</reference>
<keyword evidence="2" id="KW-0067">ATP-binding</keyword>
<dbReference type="GO" id="GO:0016887">
    <property type="term" value="F:ATP hydrolysis activity"/>
    <property type="evidence" value="ECO:0007669"/>
    <property type="project" value="InterPro"/>
</dbReference>
<dbReference type="InterPro" id="IPR027417">
    <property type="entry name" value="P-loop_NTPase"/>
</dbReference>
<dbReference type="PANTHER" id="PTHR43038:SF3">
    <property type="entry name" value="ABC TRANSPORTER G FAMILY MEMBER 20 ISOFORM X1"/>
    <property type="match status" value="1"/>
</dbReference>
<comment type="caution">
    <text evidence="4">The sequence shown here is derived from an EMBL/GenBank/DDBJ whole genome shotgun (WGS) entry which is preliminary data.</text>
</comment>
<evidence type="ECO:0000313" key="4">
    <source>
        <dbReference type="EMBL" id="KFN47032.1"/>
    </source>
</evidence>
<evidence type="ECO:0000313" key="5">
    <source>
        <dbReference type="Proteomes" id="UP000029393"/>
    </source>
</evidence>